<evidence type="ECO:0000256" key="3">
    <source>
        <dbReference type="ARBA" id="ARBA00022777"/>
    </source>
</evidence>
<accession>A0A8J8G9S4</accession>
<dbReference type="InterPro" id="IPR050187">
    <property type="entry name" value="Lipid_Phosphate_FormReg"/>
</dbReference>
<dbReference type="Gene3D" id="3.40.50.10330">
    <property type="entry name" value="Probable inorganic polyphosphate/atp-NAD kinase, domain 1"/>
    <property type="match status" value="1"/>
</dbReference>
<evidence type="ECO:0000313" key="6">
    <source>
        <dbReference type="EMBL" id="NRS91885.1"/>
    </source>
</evidence>
<dbReference type="PANTHER" id="PTHR12358:SF106">
    <property type="entry name" value="LIPID KINASE YEGS"/>
    <property type="match status" value="1"/>
</dbReference>
<evidence type="ECO:0000256" key="2">
    <source>
        <dbReference type="ARBA" id="ARBA00022741"/>
    </source>
</evidence>
<dbReference type="GO" id="GO:0016301">
    <property type="term" value="F:kinase activity"/>
    <property type="evidence" value="ECO:0007669"/>
    <property type="project" value="UniProtKB-KW"/>
</dbReference>
<dbReference type="SMART" id="SM00046">
    <property type="entry name" value="DAGKc"/>
    <property type="match status" value="1"/>
</dbReference>
<name>A0A8J8G9S4_9FLAO</name>
<dbReference type="InterPro" id="IPR016064">
    <property type="entry name" value="NAD/diacylglycerol_kinase_sf"/>
</dbReference>
<evidence type="ECO:0000313" key="7">
    <source>
        <dbReference type="Proteomes" id="UP000610746"/>
    </source>
</evidence>
<dbReference type="EMBL" id="JABSNO010000005">
    <property type="protein sequence ID" value="NRS91885.1"/>
    <property type="molecule type" value="Genomic_DNA"/>
</dbReference>
<dbReference type="InterPro" id="IPR001206">
    <property type="entry name" value="Diacylglycerol_kinase_cat_dom"/>
</dbReference>
<sequence length="282" mass="31970">MKNVAFIINPFSAKKEYHSFVKLLEDKVENPLVSISKSIKDSQSFIKKNWDNVDIFVAVGGDGTISTIAKELINTDKILAAFPAGSGNGFARELNFTKDLDLLLQKIKVKKSIQIDTFTINERLSINVSGVGFDGAVVKDFEKTNRGLFNYAKISLKNYLSFKPIEVEFETKYKSFNGKYLMINLANTKQFGNNAFIAPKADYTDGILEIALVKKFPFYYFAKFGYQLFNKTLQSNKFLTYISTSEISFKINTQNWHLDGEYNQISSPVHIKIVPKSLRVLV</sequence>
<dbReference type="GO" id="GO:0005524">
    <property type="term" value="F:ATP binding"/>
    <property type="evidence" value="ECO:0007669"/>
    <property type="project" value="UniProtKB-KW"/>
</dbReference>
<gene>
    <name evidence="6" type="ORF">HNQ03_000952</name>
</gene>
<organism evidence="6 7">
    <name type="scientific">Frigoriflavimonas asaccharolytica</name>
    <dbReference type="NCBI Taxonomy" id="2735899"/>
    <lineage>
        <taxon>Bacteria</taxon>
        <taxon>Pseudomonadati</taxon>
        <taxon>Bacteroidota</taxon>
        <taxon>Flavobacteriia</taxon>
        <taxon>Flavobacteriales</taxon>
        <taxon>Weeksellaceae</taxon>
        <taxon>Frigoriflavimonas</taxon>
    </lineage>
</organism>
<dbReference type="RefSeq" id="WP_173778503.1">
    <property type="nucleotide sequence ID" value="NZ_JABSNO010000005.1"/>
</dbReference>
<dbReference type="AlphaFoldDB" id="A0A8J8G9S4"/>
<keyword evidence="2" id="KW-0547">Nucleotide-binding</keyword>
<dbReference type="Gene3D" id="2.60.200.40">
    <property type="match status" value="1"/>
</dbReference>
<protein>
    <submittedName>
        <fullName evidence="6">YegS/Rv2252/BmrU family lipid kinase</fullName>
    </submittedName>
</protein>
<evidence type="ECO:0000256" key="1">
    <source>
        <dbReference type="ARBA" id="ARBA00022679"/>
    </source>
</evidence>
<keyword evidence="1" id="KW-0808">Transferase</keyword>
<dbReference type="GO" id="GO:0005886">
    <property type="term" value="C:plasma membrane"/>
    <property type="evidence" value="ECO:0007669"/>
    <property type="project" value="TreeGrafter"/>
</dbReference>
<proteinExistence type="predicted"/>
<evidence type="ECO:0000256" key="4">
    <source>
        <dbReference type="ARBA" id="ARBA00022840"/>
    </source>
</evidence>
<comment type="caution">
    <text evidence="6">The sequence shown here is derived from an EMBL/GenBank/DDBJ whole genome shotgun (WGS) entry which is preliminary data.</text>
</comment>
<dbReference type="Pfam" id="PF19279">
    <property type="entry name" value="YegS_C"/>
    <property type="match status" value="1"/>
</dbReference>
<keyword evidence="4" id="KW-0067">ATP-binding</keyword>
<keyword evidence="3 6" id="KW-0418">Kinase</keyword>
<dbReference type="PROSITE" id="PS50146">
    <property type="entry name" value="DAGK"/>
    <property type="match status" value="1"/>
</dbReference>
<dbReference type="InterPro" id="IPR017438">
    <property type="entry name" value="ATP-NAD_kinase_N"/>
</dbReference>
<reference evidence="6" key="1">
    <citation type="submission" date="2020-05" db="EMBL/GenBank/DDBJ databases">
        <title>Genomic Encyclopedia of Type Strains, Phase IV (KMG-V): Genome sequencing to study the core and pangenomes of soil and plant-associated prokaryotes.</title>
        <authorList>
            <person name="Whitman W."/>
        </authorList>
    </citation>
    <scope>NUCLEOTIDE SEQUENCE</scope>
    <source>
        <strain evidence="6">16F</strain>
    </source>
</reference>
<keyword evidence="7" id="KW-1185">Reference proteome</keyword>
<dbReference type="SUPFAM" id="SSF111331">
    <property type="entry name" value="NAD kinase/diacylglycerol kinase-like"/>
    <property type="match status" value="1"/>
</dbReference>
<dbReference type="Proteomes" id="UP000610746">
    <property type="component" value="Unassembled WGS sequence"/>
</dbReference>
<evidence type="ECO:0000259" key="5">
    <source>
        <dbReference type="PROSITE" id="PS50146"/>
    </source>
</evidence>
<dbReference type="InterPro" id="IPR045540">
    <property type="entry name" value="YegS/DAGK_C"/>
</dbReference>
<feature type="domain" description="DAGKc" evidence="5">
    <location>
        <begin position="1"/>
        <end position="124"/>
    </location>
</feature>
<dbReference type="Pfam" id="PF00781">
    <property type="entry name" value="DAGK_cat"/>
    <property type="match status" value="1"/>
</dbReference>
<dbReference type="PANTHER" id="PTHR12358">
    <property type="entry name" value="SPHINGOSINE KINASE"/>
    <property type="match status" value="1"/>
</dbReference>